<dbReference type="KEGG" id="bvz:BRAD3257_0940"/>
<dbReference type="Proteomes" id="UP000246085">
    <property type="component" value="Chromosome BRAD3257"/>
</dbReference>
<name>A0A2U3PSG0_9BRAD</name>
<dbReference type="EMBL" id="LS398110">
    <property type="protein sequence ID" value="SPP92085.1"/>
    <property type="molecule type" value="Genomic_DNA"/>
</dbReference>
<proteinExistence type="predicted"/>
<accession>A0A2U3PSG0</accession>
<gene>
    <name evidence="1" type="ORF">BRAD3257_0940</name>
</gene>
<sequence>MHAEQCLVIAVGATGMRSFSHDRPLAGAGGVHAEFISSSLAFQRLDIVPVSNIPFMRRLPCQHCFVLPSLH</sequence>
<organism evidence="1 2">
    <name type="scientific">Bradyrhizobium vignae</name>
    <dbReference type="NCBI Taxonomy" id="1549949"/>
    <lineage>
        <taxon>Bacteria</taxon>
        <taxon>Pseudomonadati</taxon>
        <taxon>Pseudomonadota</taxon>
        <taxon>Alphaproteobacteria</taxon>
        <taxon>Hyphomicrobiales</taxon>
        <taxon>Nitrobacteraceae</taxon>
        <taxon>Bradyrhizobium</taxon>
    </lineage>
</organism>
<evidence type="ECO:0000313" key="1">
    <source>
        <dbReference type="EMBL" id="SPP92085.1"/>
    </source>
</evidence>
<reference evidence="1 2" key="1">
    <citation type="submission" date="2018-03" db="EMBL/GenBank/DDBJ databases">
        <authorList>
            <person name="Gully D."/>
        </authorList>
    </citation>
    <scope>NUCLEOTIDE SEQUENCE [LARGE SCALE GENOMIC DNA]</scope>
    <source>
        <strain evidence="1">ORS3257</strain>
    </source>
</reference>
<dbReference type="AlphaFoldDB" id="A0A2U3PSG0"/>
<evidence type="ECO:0000313" key="2">
    <source>
        <dbReference type="Proteomes" id="UP000246085"/>
    </source>
</evidence>
<protein>
    <submittedName>
        <fullName evidence="1">Uncharacterized protein</fullName>
    </submittedName>
</protein>